<reference evidence="2 3" key="1">
    <citation type="journal article" date="2015" name="Sci. Rep.">
        <title>Unraveling adaptation of Pontibacter korlensis to radiation and infertility in desert through complete genome and comparative transcriptomic analysis.</title>
        <authorList>
            <person name="Dai J."/>
            <person name="Dai W."/>
            <person name="Qiu C."/>
            <person name="Yang Z."/>
            <person name="Zhang Y."/>
            <person name="Zhou M."/>
            <person name="Zhang L."/>
            <person name="Fang C."/>
            <person name="Gao Q."/>
            <person name="Yang Q."/>
            <person name="Li X."/>
            <person name="Wang Z."/>
            <person name="Wang Z."/>
            <person name="Jia Z."/>
            <person name="Chen X."/>
        </authorList>
    </citation>
    <scope>NUCLEOTIDE SEQUENCE [LARGE SCALE GENOMIC DNA]</scope>
    <source>
        <strain evidence="2 3">X14-1T</strain>
    </source>
</reference>
<evidence type="ECO:0000313" key="3">
    <source>
        <dbReference type="Proteomes" id="UP000033109"/>
    </source>
</evidence>
<dbReference type="AlphaFoldDB" id="A0A0E3ZGK9"/>
<protein>
    <submittedName>
        <fullName evidence="2">Uncharacterized protein</fullName>
    </submittedName>
</protein>
<gene>
    <name evidence="2" type="ORF">PKOR_20430</name>
</gene>
<dbReference type="EMBL" id="CP009621">
    <property type="protein sequence ID" value="AKD05013.1"/>
    <property type="molecule type" value="Genomic_DNA"/>
</dbReference>
<evidence type="ECO:0000256" key="1">
    <source>
        <dbReference type="SAM" id="Phobius"/>
    </source>
</evidence>
<name>A0A0E3ZGK9_9BACT</name>
<sequence>MRNSFRLITLLITFLLSFGSTSEGYRIAVAQTEDKKPGGADAQESLTDSRHIKFEALHRSSDSVVSSVSTPSSPNLKNHSSDLFAGAFAFWLSLPSSGFLYLAYSRYIERGLSISDNIFPFHYFW</sequence>
<keyword evidence="3" id="KW-1185">Reference proteome</keyword>
<keyword evidence="1" id="KW-0812">Transmembrane</keyword>
<dbReference type="KEGG" id="pko:PKOR_20430"/>
<dbReference type="Proteomes" id="UP000033109">
    <property type="component" value="Chromosome"/>
</dbReference>
<dbReference type="PATRIC" id="fig|400092.3.peg.4484"/>
<dbReference type="HOGENOM" id="CLU_1990616_0_0_10"/>
<evidence type="ECO:0000313" key="2">
    <source>
        <dbReference type="EMBL" id="AKD05013.1"/>
    </source>
</evidence>
<keyword evidence="1" id="KW-0472">Membrane</keyword>
<proteinExistence type="predicted"/>
<organism evidence="2 3">
    <name type="scientific">Pontibacter korlensis</name>
    <dbReference type="NCBI Taxonomy" id="400092"/>
    <lineage>
        <taxon>Bacteria</taxon>
        <taxon>Pseudomonadati</taxon>
        <taxon>Bacteroidota</taxon>
        <taxon>Cytophagia</taxon>
        <taxon>Cytophagales</taxon>
        <taxon>Hymenobacteraceae</taxon>
        <taxon>Pontibacter</taxon>
    </lineage>
</organism>
<feature type="transmembrane region" description="Helical" evidence="1">
    <location>
        <begin position="83"/>
        <end position="104"/>
    </location>
</feature>
<accession>A0A0E3ZGK9</accession>
<keyword evidence="1" id="KW-1133">Transmembrane helix</keyword>